<organism evidence="1 2">
    <name type="scientific">Tothia fuscella</name>
    <dbReference type="NCBI Taxonomy" id="1048955"/>
    <lineage>
        <taxon>Eukaryota</taxon>
        <taxon>Fungi</taxon>
        <taxon>Dikarya</taxon>
        <taxon>Ascomycota</taxon>
        <taxon>Pezizomycotina</taxon>
        <taxon>Dothideomycetes</taxon>
        <taxon>Pleosporomycetidae</taxon>
        <taxon>Venturiales</taxon>
        <taxon>Cylindrosympodiaceae</taxon>
        <taxon>Tothia</taxon>
    </lineage>
</organism>
<sequence>MTFRASQHPTRFPLQTVAAIPNNGPYQGTSAYDPSAGLNSERGCRVYVRDDVVAPTAQQPQGSVVMDETSQCFAIDKNSTSELERLRNALNARDISRTRWINIVGFSASASKVVTQKFLGDHDCLELNDLDIQTIGGPTRGSADSDFFWVQSQIWTAGNRERLWNSLRATSLRVIVCLPKEKEAGMLWGLTS</sequence>
<dbReference type="AlphaFoldDB" id="A0A9P4U4M9"/>
<gene>
    <name evidence="1" type="ORF">EJ08DRAFT_231503</name>
</gene>
<keyword evidence="2" id="KW-1185">Reference proteome</keyword>
<protein>
    <submittedName>
        <fullName evidence="1">Uncharacterized protein</fullName>
    </submittedName>
</protein>
<proteinExistence type="predicted"/>
<dbReference type="Proteomes" id="UP000800235">
    <property type="component" value="Unassembled WGS sequence"/>
</dbReference>
<dbReference type="EMBL" id="MU007011">
    <property type="protein sequence ID" value="KAF2436223.1"/>
    <property type="molecule type" value="Genomic_DNA"/>
</dbReference>
<name>A0A9P4U4M9_9PEZI</name>
<comment type="caution">
    <text evidence="1">The sequence shown here is derived from an EMBL/GenBank/DDBJ whole genome shotgun (WGS) entry which is preliminary data.</text>
</comment>
<accession>A0A9P4U4M9</accession>
<evidence type="ECO:0000313" key="1">
    <source>
        <dbReference type="EMBL" id="KAF2436223.1"/>
    </source>
</evidence>
<evidence type="ECO:0000313" key="2">
    <source>
        <dbReference type="Proteomes" id="UP000800235"/>
    </source>
</evidence>
<reference evidence="1" key="1">
    <citation type="journal article" date="2020" name="Stud. Mycol.">
        <title>101 Dothideomycetes genomes: a test case for predicting lifestyles and emergence of pathogens.</title>
        <authorList>
            <person name="Haridas S."/>
            <person name="Albert R."/>
            <person name="Binder M."/>
            <person name="Bloem J."/>
            <person name="Labutti K."/>
            <person name="Salamov A."/>
            <person name="Andreopoulos B."/>
            <person name="Baker S."/>
            <person name="Barry K."/>
            <person name="Bills G."/>
            <person name="Bluhm B."/>
            <person name="Cannon C."/>
            <person name="Castanera R."/>
            <person name="Culley D."/>
            <person name="Daum C."/>
            <person name="Ezra D."/>
            <person name="Gonzalez J."/>
            <person name="Henrissat B."/>
            <person name="Kuo A."/>
            <person name="Liang C."/>
            <person name="Lipzen A."/>
            <person name="Lutzoni F."/>
            <person name="Magnuson J."/>
            <person name="Mondo S."/>
            <person name="Nolan M."/>
            <person name="Ohm R."/>
            <person name="Pangilinan J."/>
            <person name="Park H.-J."/>
            <person name="Ramirez L."/>
            <person name="Alfaro M."/>
            <person name="Sun H."/>
            <person name="Tritt A."/>
            <person name="Yoshinaga Y."/>
            <person name="Zwiers L.-H."/>
            <person name="Turgeon B."/>
            <person name="Goodwin S."/>
            <person name="Spatafora J."/>
            <person name="Crous P."/>
            <person name="Grigoriev I."/>
        </authorList>
    </citation>
    <scope>NUCLEOTIDE SEQUENCE</scope>
    <source>
        <strain evidence="1">CBS 130266</strain>
    </source>
</reference>